<accession>A0A1A9VTD7</accession>
<dbReference type="VEuPathDB" id="VectorBase:GAUT046898"/>
<sequence length="175" mass="19773">MSKSAASWYMQTQGITSKTKHDGVITYDRLIPSNSSNSKSIPAGRRHVLSPTDAVKTCRPLNTVKKYFPTKGTDHPPPRQNPTLSENADLLESELLDAGNKLRTLIPRQNRKRRGLINGTMSKPLLDAMGEQCRQNTQNHLLNIDEIKENNKQQTLVNDYFNETISAHKTGYKER</sequence>
<name>A0A1A9VTD7_GLOAU</name>
<keyword evidence="3" id="KW-1185">Reference proteome</keyword>
<dbReference type="AlphaFoldDB" id="A0A1A9VTD7"/>
<dbReference type="Proteomes" id="UP000078200">
    <property type="component" value="Unassembled WGS sequence"/>
</dbReference>
<proteinExistence type="predicted"/>
<evidence type="ECO:0000313" key="3">
    <source>
        <dbReference type="Proteomes" id="UP000078200"/>
    </source>
</evidence>
<reference evidence="2" key="1">
    <citation type="submission" date="2020-05" db="UniProtKB">
        <authorList>
            <consortium name="EnsemblMetazoa"/>
        </authorList>
    </citation>
    <scope>IDENTIFICATION</scope>
    <source>
        <strain evidence="2">TTRI</strain>
    </source>
</reference>
<dbReference type="EnsemblMetazoa" id="GAUT046898-RA">
    <property type="protein sequence ID" value="GAUT046898-PA"/>
    <property type="gene ID" value="GAUT046898"/>
</dbReference>
<evidence type="ECO:0000256" key="1">
    <source>
        <dbReference type="SAM" id="MobiDB-lite"/>
    </source>
</evidence>
<organism evidence="2 3">
    <name type="scientific">Glossina austeni</name>
    <name type="common">Savannah tsetse fly</name>
    <dbReference type="NCBI Taxonomy" id="7395"/>
    <lineage>
        <taxon>Eukaryota</taxon>
        <taxon>Metazoa</taxon>
        <taxon>Ecdysozoa</taxon>
        <taxon>Arthropoda</taxon>
        <taxon>Hexapoda</taxon>
        <taxon>Insecta</taxon>
        <taxon>Pterygota</taxon>
        <taxon>Neoptera</taxon>
        <taxon>Endopterygota</taxon>
        <taxon>Diptera</taxon>
        <taxon>Brachycera</taxon>
        <taxon>Muscomorpha</taxon>
        <taxon>Hippoboscoidea</taxon>
        <taxon>Glossinidae</taxon>
        <taxon>Glossina</taxon>
    </lineage>
</organism>
<evidence type="ECO:0000313" key="2">
    <source>
        <dbReference type="EnsemblMetazoa" id="GAUT046898-PA"/>
    </source>
</evidence>
<protein>
    <submittedName>
        <fullName evidence="2">Uncharacterized protein</fullName>
    </submittedName>
</protein>
<feature type="region of interest" description="Disordered" evidence="1">
    <location>
        <begin position="66"/>
        <end position="85"/>
    </location>
</feature>